<evidence type="ECO:0000259" key="7">
    <source>
        <dbReference type="PROSITE" id="PS50850"/>
    </source>
</evidence>
<gene>
    <name evidence="8" type="ORF">BJY01DRAFT_243435</name>
</gene>
<evidence type="ECO:0000256" key="1">
    <source>
        <dbReference type="ARBA" id="ARBA00004141"/>
    </source>
</evidence>
<feature type="transmembrane region" description="Helical" evidence="6">
    <location>
        <begin position="114"/>
        <end position="131"/>
    </location>
</feature>
<reference evidence="8 9" key="1">
    <citation type="submission" date="2024-07" db="EMBL/GenBank/DDBJ databases">
        <title>Section-level genome sequencing and comparative genomics of Aspergillus sections Usti and Cavernicolus.</title>
        <authorList>
            <consortium name="Lawrence Berkeley National Laboratory"/>
            <person name="Nybo J.L."/>
            <person name="Vesth T.C."/>
            <person name="Theobald S."/>
            <person name="Frisvad J.C."/>
            <person name="Larsen T.O."/>
            <person name="Kjaerboelling I."/>
            <person name="Rothschild-Mancinelli K."/>
            <person name="Lyhne E.K."/>
            <person name="Kogle M.E."/>
            <person name="Barry K."/>
            <person name="Clum A."/>
            <person name="Na H."/>
            <person name="Ledsgaard L."/>
            <person name="Lin J."/>
            <person name="Lipzen A."/>
            <person name="Kuo A."/>
            <person name="Riley R."/>
            <person name="Mondo S."/>
            <person name="Labutti K."/>
            <person name="Haridas S."/>
            <person name="Pangalinan J."/>
            <person name="Salamov A.A."/>
            <person name="Simmons B.A."/>
            <person name="Magnuson J.K."/>
            <person name="Chen J."/>
            <person name="Drula E."/>
            <person name="Henrissat B."/>
            <person name="Wiebenga A."/>
            <person name="Lubbers R.J."/>
            <person name="Gomes A.C."/>
            <person name="Makela M.R."/>
            <person name="Stajich J."/>
            <person name="Grigoriev I.V."/>
            <person name="Mortensen U.H."/>
            <person name="De Vries R.P."/>
            <person name="Baker S.E."/>
            <person name="Andersen M.R."/>
        </authorList>
    </citation>
    <scope>NUCLEOTIDE SEQUENCE [LARGE SCALE GENOMIC DNA]</scope>
    <source>
        <strain evidence="8 9">CBS 123904</strain>
    </source>
</reference>
<keyword evidence="4 6" id="KW-1133">Transmembrane helix</keyword>
<keyword evidence="5 6" id="KW-0472">Membrane</keyword>
<evidence type="ECO:0000313" key="8">
    <source>
        <dbReference type="EMBL" id="KAL2854982.1"/>
    </source>
</evidence>
<dbReference type="InterPro" id="IPR020846">
    <property type="entry name" value="MFS_dom"/>
</dbReference>
<feature type="transmembrane region" description="Helical" evidence="6">
    <location>
        <begin position="42"/>
        <end position="68"/>
    </location>
</feature>
<comment type="caution">
    <text evidence="8">The sequence shown here is derived from an EMBL/GenBank/DDBJ whole genome shotgun (WGS) entry which is preliminary data.</text>
</comment>
<dbReference type="PROSITE" id="PS50850">
    <property type="entry name" value="MFS"/>
    <property type="match status" value="1"/>
</dbReference>
<dbReference type="SUPFAM" id="SSF103473">
    <property type="entry name" value="MFS general substrate transporter"/>
    <property type="match status" value="1"/>
</dbReference>
<dbReference type="Pfam" id="PF00083">
    <property type="entry name" value="Sugar_tr"/>
    <property type="match status" value="1"/>
</dbReference>
<evidence type="ECO:0000313" key="9">
    <source>
        <dbReference type="Proteomes" id="UP001610446"/>
    </source>
</evidence>
<organism evidence="8 9">
    <name type="scientific">Aspergillus pseudoustus</name>
    <dbReference type="NCBI Taxonomy" id="1810923"/>
    <lineage>
        <taxon>Eukaryota</taxon>
        <taxon>Fungi</taxon>
        <taxon>Dikarya</taxon>
        <taxon>Ascomycota</taxon>
        <taxon>Pezizomycotina</taxon>
        <taxon>Eurotiomycetes</taxon>
        <taxon>Eurotiomycetidae</taxon>
        <taxon>Eurotiales</taxon>
        <taxon>Aspergillaceae</taxon>
        <taxon>Aspergillus</taxon>
        <taxon>Aspergillus subgen. Nidulantes</taxon>
    </lineage>
</organism>
<dbReference type="Proteomes" id="UP001610446">
    <property type="component" value="Unassembled WGS sequence"/>
</dbReference>
<evidence type="ECO:0000256" key="2">
    <source>
        <dbReference type="ARBA" id="ARBA00010992"/>
    </source>
</evidence>
<protein>
    <submittedName>
        <fullName evidence="8">General substrate transporter</fullName>
    </submittedName>
</protein>
<evidence type="ECO:0000256" key="6">
    <source>
        <dbReference type="SAM" id="Phobius"/>
    </source>
</evidence>
<feature type="transmembrane region" description="Helical" evidence="6">
    <location>
        <begin position="80"/>
        <end position="102"/>
    </location>
</feature>
<sequence length="136" mass="14490">MGTYNSYFLLNTPATALNTSSTYTSSAITITGAVLQAASVHIALLIFGRIVIGMGMAVAATATPMFVAEISKPSYRAFASAVYYACWQVGALLATGVCYGTNDWTSNWTWRFPSLFQVVPSVFAGVVVCIVPESPR</sequence>
<dbReference type="InterPro" id="IPR050360">
    <property type="entry name" value="MFS_Sugar_Transporters"/>
</dbReference>
<proteinExistence type="inferred from homology"/>
<evidence type="ECO:0000256" key="3">
    <source>
        <dbReference type="ARBA" id="ARBA00022692"/>
    </source>
</evidence>
<dbReference type="InterPro" id="IPR036259">
    <property type="entry name" value="MFS_trans_sf"/>
</dbReference>
<dbReference type="EMBL" id="JBFXLU010000012">
    <property type="protein sequence ID" value="KAL2854982.1"/>
    <property type="molecule type" value="Genomic_DNA"/>
</dbReference>
<feature type="domain" description="Major facilitator superfamily (MFS) profile" evidence="7">
    <location>
        <begin position="1"/>
        <end position="136"/>
    </location>
</feature>
<dbReference type="Gene3D" id="1.20.1250.20">
    <property type="entry name" value="MFS general substrate transporter like domains"/>
    <property type="match status" value="1"/>
</dbReference>
<evidence type="ECO:0000256" key="5">
    <source>
        <dbReference type="ARBA" id="ARBA00023136"/>
    </source>
</evidence>
<dbReference type="PANTHER" id="PTHR48022:SF31">
    <property type="entry name" value="HEXOSE TRANSPORTER"/>
    <property type="match status" value="1"/>
</dbReference>
<keyword evidence="3 6" id="KW-0812">Transmembrane</keyword>
<dbReference type="InterPro" id="IPR005828">
    <property type="entry name" value="MFS_sugar_transport-like"/>
</dbReference>
<comment type="similarity">
    <text evidence="2">Belongs to the major facilitator superfamily. Sugar transporter (TC 2.A.1.1) family.</text>
</comment>
<keyword evidence="9" id="KW-1185">Reference proteome</keyword>
<comment type="subcellular location">
    <subcellularLocation>
        <location evidence="1">Membrane</location>
        <topology evidence="1">Multi-pass membrane protein</topology>
    </subcellularLocation>
</comment>
<name>A0ABR4KUN8_9EURO</name>
<dbReference type="PANTHER" id="PTHR48022">
    <property type="entry name" value="PLASTIDIC GLUCOSE TRANSPORTER 4"/>
    <property type="match status" value="1"/>
</dbReference>
<accession>A0ABR4KUN8</accession>
<evidence type="ECO:0000256" key="4">
    <source>
        <dbReference type="ARBA" id="ARBA00022989"/>
    </source>
</evidence>